<organism evidence="8 9">
    <name type="scientific">Diutina rugosa</name>
    <name type="common">Yeast</name>
    <name type="synonym">Candida rugosa</name>
    <dbReference type="NCBI Taxonomy" id="5481"/>
    <lineage>
        <taxon>Eukaryota</taxon>
        <taxon>Fungi</taxon>
        <taxon>Dikarya</taxon>
        <taxon>Ascomycota</taxon>
        <taxon>Saccharomycotina</taxon>
        <taxon>Pichiomycetes</taxon>
        <taxon>Debaryomycetaceae</taxon>
        <taxon>Diutina</taxon>
    </lineage>
</organism>
<evidence type="ECO:0000313" key="8">
    <source>
        <dbReference type="EMBL" id="KAA8897563.1"/>
    </source>
</evidence>
<comment type="subcellular location">
    <subcellularLocation>
        <location evidence="1">Membrane</location>
        <topology evidence="1">Multi-pass membrane protein</topology>
    </subcellularLocation>
</comment>
<dbReference type="AlphaFoldDB" id="A0A642UEI1"/>
<dbReference type="GO" id="GO:0071786">
    <property type="term" value="P:endoplasmic reticulum tubular network organization"/>
    <property type="evidence" value="ECO:0007669"/>
    <property type="project" value="TreeGrafter"/>
</dbReference>
<feature type="region of interest" description="Disordered" evidence="6">
    <location>
        <begin position="257"/>
        <end position="279"/>
    </location>
</feature>
<accession>A0A642UEI1</accession>
<keyword evidence="9" id="KW-1185">Reference proteome</keyword>
<gene>
    <name evidence="8" type="ORF">DIURU_005162</name>
</gene>
<comment type="caution">
    <text evidence="8">The sequence shown here is derived from an EMBL/GenBank/DDBJ whole genome shotgun (WGS) entry which is preliminary data.</text>
</comment>
<keyword evidence="5 7" id="KW-0472">Membrane</keyword>
<dbReference type="VEuPathDB" id="FungiDB:DIURU_005162"/>
<evidence type="ECO:0000313" key="9">
    <source>
        <dbReference type="Proteomes" id="UP000449547"/>
    </source>
</evidence>
<feature type="transmembrane region" description="Helical" evidence="7">
    <location>
        <begin position="12"/>
        <end position="32"/>
    </location>
</feature>
<feature type="transmembrane region" description="Helical" evidence="7">
    <location>
        <begin position="100"/>
        <end position="116"/>
    </location>
</feature>
<proteinExistence type="inferred from homology"/>
<dbReference type="RefSeq" id="XP_034010038.1">
    <property type="nucleotide sequence ID" value="XM_034158114.1"/>
</dbReference>
<dbReference type="OMA" id="PQFYWFL"/>
<sequence length="279" mass="31486">MASVAALARTQQFWWFISHVLSVLFYAVYQLSSIFGSAVSALAYYRYCLVMVITTYFIVLVQQKSKRGVKQLVANTNFQYFTLAAVFYLASLVIGPVNGALFSYMIFSVFHIISYFQRHLVDFIGTLPQQQQLSSRVGAWLEENQPRGQIMAATAELFLVMTSLNPIVVMPIVFVNLVAGRWQVGLAYLLCFAASVVFLKLRWNESPYTKQVVSMYDAKIGSFVQRFPPVANFYYKVRDTVVKVLAPITVTVPKRSPREQVQDSLRDASTRGTTSGTSR</sequence>
<evidence type="ECO:0000256" key="6">
    <source>
        <dbReference type="SAM" id="MobiDB-lite"/>
    </source>
</evidence>
<dbReference type="EMBL" id="SWFT01000155">
    <property type="protein sequence ID" value="KAA8897563.1"/>
    <property type="molecule type" value="Genomic_DNA"/>
</dbReference>
<evidence type="ECO:0000256" key="2">
    <source>
        <dbReference type="ARBA" id="ARBA00007322"/>
    </source>
</evidence>
<evidence type="ECO:0000256" key="4">
    <source>
        <dbReference type="ARBA" id="ARBA00022989"/>
    </source>
</evidence>
<keyword evidence="3 7" id="KW-0812">Transmembrane</keyword>
<feature type="transmembrane region" description="Helical" evidence="7">
    <location>
        <begin position="157"/>
        <end position="179"/>
    </location>
</feature>
<feature type="transmembrane region" description="Helical" evidence="7">
    <location>
        <begin position="44"/>
        <end position="61"/>
    </location>
</feature>
<dbReference type="GeneID" id="54783813"/>
<dbReference type="Proteomes" id="UP000449547">
    <property type="component" value="Unassembled WGS sequence"/>
</dbReference>
<dbReference type="GO" id="GO:0061024">
    <property type="term" value="P:membrane organization"/>
    <property type="evidence" value="ECO:0007669"/>
    <property type="project" value="TreeGrafter"/>
</dbReference>
<dbReference type="Pfam" id="PF03661">
    <property type="entry name" value="TMEM33_Pom33"/>
    <property type="match status" value="1"/>
</dbReference>
<protein>
    <submittedName>
        <fullName evidence="8">Uncharacterized protein</fullName>
    </submittedName>
</protein>
<dbReference type="InterPro" id="IPR005344">
    <property type="entry name" value="TMEM33/Pom33"/>
</dbReference>
<reference evidence="8 9" key="1">
    <citation type="submission" date="2019-07" db="EMBL/GenBank/DDBJ databases">
        <title>Genome assembly of two rare yeast pathogens: Diutina rugosa and Trichomonascus ciferrii.</title>
        <authorList>
            <person name="Mixao V."/>
            <person name="Saus E."/>
            <person name="Hansen A."/>
            <person name="Lass-Flor C."/>
            <person name="Gabaldon T."/>
        </authorList>
    </citation>
    <scope>NUCLEOTIDE SEQUENCE [LARGE SCALE GENOMIC DNA]</scope>
    <source>
        <strain evidence="8 9">CBS 613</strain>
    </source>
</reference>
<evidence type="ECO:0000256" key="1">
    <source>
        <dbReference type="ARBA" id="ARBA00004141"/>
    </source>
</evidence>
<evidence type="ECO:0000256" key="5">
    <source>
        <dbReference type="ARBA" id="ARBA00023136"/>
    </source>
</evidence>
<evidence type="ECO:0000256" key="3">
    <source>
        <dbReference type="ARBA" id="ARBA00022692"/>
    </source>
</evidence>
<feature type="transmembrane region" description="Helical" evidence="7">
    <location>
        <begin position="185"/>
        <end position="201"/>
    </location>
</feature>
<keyword evidence="4 7" id="KW-1133">Transmembrane helix</keyword>
<name>A0A642UEI1_DIURU</name>
<feature type="compositionally biased region" description="Low complexity" evidence="6">
    <location>
        <begin position="270"/>
        <end position="279"/>
    </location>
</feature>
<dbReference type="PANTHER" id="PTHR12703">
    <property type="entry name" value="TRANSMEMBRANE PROTEIN 33"/>
    <property type="match status" value="1"/>
</dbReference>
<feature type="compositionally biased region" description="Basic and acidic residues" evidence="6">
    <location>
        <begin position="257"/>
        <end position="269"/>
    </location>
</feature>
<feature type="transmembrane region" description="Helical" evidence="7">
    <location>
        <begin position="73"/>
        <end position="94"/>
    </location>
</feature>
<dbReference type="GO" id="GO:0005783">
    <property type="term" value="C:endoplasmic reticulum"/>
    <property type="evidence" value="ECO:0007669"/>
    <property type="project" value="TreeGrafter"/>
</dbReference>
<comment type="similarity">
    <text evidence="2">Belongs to the PER33/POM33 family.</text>
</comment>
<dbReference type="GO" id="GO:0016020">
    <property type="term" value="C:membrane"/>
    <property type="evidence" value="ECO:0007669"/>
    <property type="project" value="UniProtKB-SubCell"/>
</dbReference>
<evidence type="ECO:0000256" key="7">
    <source>
        <dbReference type="SAM" id="Phobius"/>
    </source>
</evidence>
<dbReference type="OrthoDB" id="5581259at2759"/>
<dbReference type="InterPro" id="IPR051645">
    <property type="entry name" value="PER33/POM33_regulator"/>
</dbReference>
<dbReference type="PANTHER" id="PTHR12703:SF4">
    <property type="entry name" value="TRANSMEMBRANE PROTEIN 33"/>
    <property type="match status" value="1"/>
</dbReference>